<dbReference type="GO" id="GO:0004386">
    <property type="term" value="F:helicase activity"/>
    <property type="evidence" value="ECO:0007669"/>
    <property type="project" value="UniProtKB-KW"/>
</dbReference>
<dbReference type="Pfam" id="PF21445">
    <property type="entry name" value="ADDB_N"/>
    <property type="match status" value="1"/>
</dbReference>
<evidence type="ECO:0000256" key="9">
    <source>
        <dbReference type="ARBA" id="ARBA00023204"/>
    </source>
</evidence>
<sequence length="1109" mass="125219">MLTILIGRAKTGKSDTMLRRMAELGESSQQILLVPEHASHQAEVDVCRACGDTASRHAEVLSFRRLSERVLSITGGIADVTLDNGGKLLTLQRALLETAPQMTVYRKPSQKVGFLEQMLALFDELRSYEVTPEILYQQAQDIDGATHDKLTDLSLLYAAYEARLRRPGLDARDRMTKLCDHLEESGYVRGKDIFIDGFTYFNAQERRALAIFLRQARSVTITLLGEVNSREEIFEPTLKTMSMLEWLAASEGKPVKLLSLTNEDPSALGHLERHFFGENLPYEGDSAAIRLREAATVYSEVEQTAADIRRLLAAGKCRCRDITVAARNMTEYAGTIETVFERYGIPVYLSRRSDILEKPVLSLLTGVLSSISNGYEYEDMFRWLKTGLAGLTAEECDLLENYVLKWDIHGQTWLRDEDWTENPDGYGAPWNDRRQAVLTQVNQLRRRVREPLERLAAGLKAGETARDYVEALYSFMEELKLETALTERMHAQAEAGRMQEAEETAQLWEILCGVLDQFVEILGEEHLEQSEFERLFRLVLTQYSVGTIPVALDQVSVSEITRNDRHTTSYLFLLGANDHVLPDPGQSGGLLNEDDRQALALRGVELAPTGMERMGIELQNLYAALAQPTAGLTVSYPVTDVSGSELRPAFVVERLRKLFPKLCVEHERADKAYRLSAVEPALEMAGQDPDGPLWRYFQQEPDCARHLSAMERAAAARRGSLSPAAVRAIYGERVSMTASRLERMRSCHFAYFMEYGLRAKPREPASFDAPQIGTFLHYLLENVTRDVLGQGGFAAVDNEELHRLTRQYIDQYAEQELHNFQNRTPRFRYLFNRLRTNAYAIIDQVAEELRHSDFVPMAFELGFGGKDGTLPAVTISRPDGELRVGGKVDRVDGWIKDDKLYLRVVDYKSGKKKFDLANVRMGLDIQMLLYLFALQKEGAEFFGKEIEPAGVLYLPARDEILPAERGISQEALQKEREKTLKRSGLLLEDPAVLQAMEHEALTEPHYLPLRVGKDGNLSGSLASAARLGKLGTYVDKLLGQISDELRSGNIDADPCCHSEEDSQCRFCDWVSACQFRDGRDRDRLRYILPVKPEEFWKELEEGGGDSWQS</sequence>
<dbReference type="SUPFAM" id="SSF52980">
    <property type="entry name" value="Restriction endonuclease-like"/>
    <property type="match status" value="1"/>
</dbReference>
<dbReference type="InterPro" id="IPR049035">
    <property type="entry name" value="ADDB_N"/>
</dbReference>
<dbReference type="AlphaFoldDB" id="A0A923S6H4"/>
<dbReference type="SUPFAM" id="SSF52540">
    <property type="entry name" value="P-loop containing nucleoside triphosphate hydrolases"/>
    <property type="match status" value="1"/>
</dbReference>
<dbReference type="GO" id="GO:0006281">
    <property type="term" value="P:DNA repair"/>
    <property type="evidence" value="ECO:0007669"/>
    <property type="project" value="UniProtKB-KW"/>
</dbReference>
<dbReference type="Gene3D" id="3.40.50.300">
    <property type="entry name" value="P-loop containing nucleotide triphosphate hydrolases"/>
    <property type="match status" value="3"/>
</dbReference>
<reference evidence="11" key="1">
    <citation type="submission" date="2020-08" db="EMBL/GenBank/DDBJ databases">
        <title>Genome public.</title>
        <authorList>
            <person name="Liu C."/>
            <person name="Sun Q."/>
        </authorList>
    </citation>
    <scope>NUCLEOTIDE SEQUENCE</scope>
    <source>
        <strain evidence="11">BX15</strain>
    </source>
</reference>
<gene>
    <name evidence="11" type="ORF">H8Z83_04790</name>
</gene>
<dbReference type="PANTHER" id="PTHR30591:SF1">
    <property type="entry name" value="RECBCD ENZYME SUBUNIT RECC"/>
    <property type="match status" value="1"/>
</dbReference>
<keyword evidence="8" id="KW-0238">DNA-binding</keyword>
<dbReference type="InterPro" id="IPR011604">
    <property type="entry name" value="PDDEXK-like_dom_sf"/>
</dbReference>
<evidence type="ECO:0000256" key="8">
    <source>
        <dbReference type="ARBA" id="ARBA00023125"/>
    </source>
</evidence>
<keyword evidence="4" id="KW-0378">Hydrolase</keyword>
<keyword evidence="2" id="KW-0547">Nucleotide-binding</keyword>
<evidence type="ECO:0000313" key="12">
    <source>
        <dbReference type="Proteomes" id="UP000620327"/>
    </source>
</evidence>
<evidence type="ECO:0000256" key="6">
    <source>
        <dbReference type="ARBA" id="ARBA00022839"/>
    </source>
</evidence>
<dbReference type="GO" id="GO:0006310">
    <property type="term" value="P:DNA recombination"/>
    <property type="evidence" value="ECO:0007669"/>
    <property type="project" value="TreeGrafter"/>
</dbReference>
<evidence type="ECO:0000256" key="7">
    <source>
        <dbReference type="ARBA" id="ARBA00022840"/>
    </source>
</evidence>
<evidence type="ECO:0000256" key="4">
    <source>
        <dbReference type="ARBA" id="ARBA00022801"/>
    </source>
</evidence>
<comment type="caution">
    <text evidence="11">The sequence shown here is derived from an EMBL/GenBank/DDBJ whole genome shotgun (WGS) entry which is preliminary data.</text>
</comment>
<name>A0A923S6H4_9FIRM</name>
<proteinExistence type="predicted"/>
<keyword evidence="6" id="KW-0269">Exonuclease</keyword>
<dbReference type="InterPro" id="IPR014017">
    <property type="entry name" value="DNA_helicase_UvrD-like_C"/>
</dbReference>
<dbReference type="Gene3D" id="3.90.320.10">
    <property type="match status" value="1"/>
</dbReference>
<dbReference type="InterPro" id="IPR027417">
    <property type="entry name" value="P-loop_NTPase"/>
</dbReference>
<evidence type="ECO:0000256" key="5">
    <source>
        <dbReference type="ARBA" id="ARBA00022806"/>
    </source>
</evidence>
<evidence type="ECO:0000313" key="11">
    <source>
        <dbReference type="EMBL" id="MBC5769640.1"/>
    </source>
</evidence>
<dbReference type="PANTHER" id="PTHR30591">
    <property type="entry name" value="RECBCD ENZYME SUBUNIT RECC"/>
    <property type="match status" value="1"/>
</dbReference>
<accession>A0A923S6H4</accession>
<dbReference type="Pfam" id="PF12705">
    <property type="entry name" value="PDDEXK_1"/>
    <property type="match status" value="1"/>
</dbReference>
<protein>
    <submittedName>
        <fullName evidence="11">Exodeoxyribonuclease V subunit gamma</fullName>
    </submittedName>
</protein>
<evidence type="ECO:0000256" key="1">
    <source>
        <dbReference type="ARBA" id="ARBA00022722"/>
    </source>
</evidence>
<evidence type="ECO:0000259" key="10">
    <source>
        <dbReference type="PROSITE" id="PS51217"/>
    </source>
</evidence>
<organism evidence="11 12">
    <name type="scientific">Dysosmobacter segnis</name>
    <dbReference type="NCBI Taxonomy" id="2763042"/>
    <lineage>
        <taxon>Bacteria</taxon>
        <taxon>Bacillati</taxon>
        <taxon>Bacillota</taxon>
        <taxon>Clostridia</taxon>
        <taxon>Eubacteriales</taxon>
        <taxon>Oscillospiraceae</taxon>
        <taxon>Dysosmobacter</taxon>
    </lineage>
</organism>
<dbReference type="GO" id="GO:0003677">
    <property type="term" value="F:DNA binding"/>
    <property type="evidence" value="ECO:0007669"/>
    <property type="project" value="UniProtKB-KW"/>
</dbReference>
<feature type="domain" description="UvrD-like helicase C-terminal" evidence="10">
    <location>
        <begin position="258"/>
        <end position="546"/>
    </location>
</feature>
<evidence type="ECO:0000256" key="2">
    <source>
        <dbReference type="ARBA" id="ARBA00022741"/>
    </source>
</evidence>
<evidence type="ECO:0000256" key="3">
    <source>
        <dbReference type="ARBA" id="ARBA00022763"/>
    </source>
</evidence>
<keyword evidence="3" id="KW-0227">DNA damage</keyword>
<dbReference type="EMBL" id="JACOQI010000003">
    <property type="protein sequence ID" value="MBC5769640.1"/>
    <property type="molecule type" value="Genomic_DNA"/>
</dbReference>
<dbReference type="InterPro" id="IPR038726">
    <property type="entry name" value="PDDEXK_AddAB-type"/>
</dbReference>
<keyword evidence="1" id="KW-0540">Nuclease</keyword>
<dbReference type="PROSITE" id="PS51217">
    <property type="entry name" value="UVRD_HELICASE_CTER"/>
    <property type="match status" value="1"/>
</dbReference>
<dbReference type="Proteomes" id="UP000620327">
    <property type="component" value="Unassembled WGS sequence"/>
</dbReference>
<keyword evidence="12" id="KW-1185">Reference proteome</keyword>
<dbReference type="GO" id="GO:0004527">
    <property type="term" value="F:exonuclease activity"/>
    <property type="evidence" value="ECO:0007669"/>
    <property type="project" value="UniProtKB-KW"/>
</dbReference>
<dbReference type="GO" id="GO:0005524">
    <property type="term" value="F:ATP binding"/>
    <property type="evidence" value="ECO:0007669"/>
    <property type="project" value="UniProtKB-KW"/>
</dbReference>
<keyword evidence="5" id="KW-0347">Helicase</keyword>
<keyword evidence="7" id="KW-0067">ATP-binding</keyword>
<keyword evidence="9" id="KW-0234">DNA repair</keyword>
<dbReference type="RefSeq" id="WP_187013996.1">
    <property type="nucleotide sequence ID" value="NZ_JACOQI010000003.1"/>
</dbReference>
<dbReference type="InterPro" id="IPR011335">
    <property type="entry name" value="Restrct_endonuc-II-like"/>
</dbReference>